<feature type="domain" description="Heterokaryon incompatibility" evidence="1">
    <location>
        <begin position="21"/>
        <end position="111"/>
    </location>
</feature>
<dbReference type="PANTHER" id="PTHR10622:SF10">
    <property type="entry name" value="HET DOMAIN-CONTAINING PROTEIN"/>
    <property type="match status" value="1"/>
</dbReference>
<sequence>MRLLNTETYRVEEFNAYIPLYAILSHTWERREVTFQDIQDLNVAKTKSGWSKVENACIHARKHDFRYIWIDSCCIDKTSSAELSEALNSMYQYYIDAEVCYVYLCDTSSTEDPRNPESEFWSSRWFTRGWTLQELIAPMYAVFFAKDWKEIGTRWSLRAALSAITAIPVGVFEGRDIDEFSIAQRMSWAADRETTRPEDMAYCLMGIFNVNMSPIYGEGGAKAFMRLQQEIIKVSDDRSIFAWTSNSGDDSGRGLLARSPEEFRASGGVRVTEETLSGDKLSFSFSNNGLRIHLPIVPVEKPNSTEDHIYLASLHCHCPCERHSVGSYLSIYLRKIGDQYVRYRPSEVVVNSFPPEAKDLKEIVVKESSLPRSATRRSNIFEQHVELAVQFSRLPSAQYALYPIQYNGHLRLRPGAFSAFYQDQVEGESFSLIFEVNGCSNGTREIVETVAIIQGALDFYERPSNIPDRGLPVDRVQLPIKSGVVHARLHMTGKNRRNLEIEHGFTSETHCEDEQKIMSQLPSFKMGCMIPLSVNILRSSDSEALPFKFSLEDVFPPDPFDRGLKSSHQGYIHIPAHTDTPRLLTYRQKDWGLRFHVALGLHGSGEAWTDVRHYDDTLTLEEIQDFYFNSGGWKLKKDSTSDTLTPSFSHSRYDITAAVRKTRDTLQLGYYSLLLNVEEESS</sequence>
<dbReference type="Pfam" id="PF06985">
    <property type="entry name" value="HET"/>
    <property type="match status" value="1"/>
</dbReference>
<dbReference type="EMBL" id="JBANRG010000037">
    <property type="protein sequence ID" value="KAK7448777.1"/>
    <property type="molecule type" value="Genomic_DNA"/>
</dbReference>
<protein>
    <recommendedName>
        <fullName evidence="1">Heterokaryon incompatibility domain-containing protein</fullName>
    </recommendedName>
</protein>
<comment type="caution">
    <text evidence="2">The sequence shown here is derived from an EMBL/GenBank/DDBJ whole genome shotgun (WGS) entry which is preliminary data.</text>
</comment>
<keyword evidence="3" id="KW-1185">Reference proteome</keyword>
<evidence type="ECO:0000313" key="2">
    <source>
        <dbReference type="EMBL" id="KAK7448777.1"/>
    </source>
</evidence>
<proteinExistence type="predicted"/>
<dbReference type="InterPro" id="IPR010730">
    <property type="entry name" value="HET"/>
</dbReference>
<evidence type="ECO:0000313" key="3">
    <source>
        <dbReference type="Proteomes" id="UP001498398"/>
    </source>
</evidence>
<dbReference type="Proteomes" id="UP001498398">
    <property type="component" value="Unassembled WGS sequence"/>
</dbReference>
<reference evidence="2 3" key="1">
    <citation type="submission" date="2024-01" db="EMBL/GenBank/DDBJ databases">
        <title>A draft genome for the cacao thread blight pathogen Marasmiellus scandens.</title>
        <authorList>
            <person name="Baruah I.K."/>
            <person name="Leung J."/>
            <person name="Bukari Y."/>
            <person name="Amoako-Attah I."/>
            <person name="Meinhardt L.W."/>
            <person name="Bailey B.A."/>
            <person name="Cohen S.P."/>
        </authorList>
    </citation>
    <scope>NUCLEOTIDE SEQUENCE [LARGE SCALE GENOMIC DNA]</scope>
    <source>
        <strain evidence="2 3">GH-19</strain>
    </source>
</reference>
<organism evidence="2 3">
    <name type="scientific">Marasmiellus scandens</name>
    <dbReference type="NCBI Taxonomy" id="2682957"/>
    <lineage>
        <taxon>Eukaryota</taxon>
        <taxon>Fungi</taxon>
        <taxon>Dikarya</taxon>
        <taxon>Basidiomycota</taxon>
        <taxon>Agaricomycotina</taxon>
        <taxon>Agaricomycetes</taxon>
        <taxon>Agaricomycetidae</taxon>
        <taxon>Agaricales</taxon>
        <taxon>Marasmiineae</taxon>
        <taxon>Omphalotaceae</taxon>
        <taxon>Marasmiellus</taxon>
    </lineage>
</organism>
<name>A0ABR1J576_9AGAR</name>
<accession>A0ABR1J576</accession>
<gene>
    <name evidence="2" type="ORF">VKT23_013508</name>
</gene>
<dbReference type="PANTHER" id="PTHR10622">
    <property type="entry name" value="HET DOMAIN-CONTAINING PROTEIN"/>
    <property type="match status" value="1"/>
</dbReference>
<evidence type="ECO:0000259" key="1">
    <source>
        <dbReference type="Pfam" id="PF06985"/>
    </source>
</evidence>